<gene>
    <name evidence="1" type="ORF">J8F10_04355</name>
</gene>
<name>A0ABS5BMJ9_9BACT</name>
<keyword evidence="2" id="KW-1185">Reference proteome</keyword>
<reference evidence="1 2" key="1">
    <citation type="submission" date="2021-04" db="EMBL/GenBank/DDBJ databases">
        <authorList>
            <person name="Ivanova A."/>
        </authorList>
    </citation>
    <scope>NUCLEOTIDE SEQUENCE [LARGE SCALE GENOMIC DNA]</scope>
    <source>
        <strain evidence="1 2">G18</strain>
    </source>
</reference>
<dbReference type="RefSeq" id="WP_210652640.1">
    <property type="nucleotide sequence ID" value="NZ_JAGKQQ010000001.1"/>
</dbReference>
<dbReference type="EMBL" id="JAGKQQ010000001">
    <property type="protein sequence ID" value="MBP3954515.1"/>
    <property type="molecule type" value="Genomic_DNA"/>
</dbReference>
<accession>A0ABS5BMJ9</accession>
<evidence type="ECO:0000313" key="2">
    <source>
        <dbReference type="Proteomes" id="UP000676565"/>
    </source>
</evidence>
<organism evidence="1 2">
    <name type="scientific">Gemmata palustris</name>
    <dbReference type="NCBI Taxonomy" id="2822762"/>
    <lineage>
        <taxon>Bacteria</taxon>
        <taxon>Pseudomonadati</taxon>
        <taxon>Planctomycetota</taxon>
        <taxon>Planctomycetia</taxon>
        <taxon>Gemmatales</taxon>
        <taxon>Gemmataceae</taxon>
        <taxon>Gemmata</taxon>
    </lineage>
</organism>
<evidence type="ECO:0000313" key="1">
    <source>
        <dbReference type="EMBL" id="MBP3954515.1"/>
    </source>
</evidence>
<dbReference type="Pfam" id="PF09720">
    <property type="entry name" value="Unstab_antitox"/>
    <property type="match status" value="1"/>
</dbReference>
<proteinExistence type="predicted"/>
<sequence>MSETATRLLDQLLQLPESDRVTIADRLWESLSEAAQQKLAAEEPEDPAFEVELERRLESVENGTAELLEADTVFAAVREHLRRKRQQ</sequence>
<dbReference type="Proteomes" id="UP000676565">
    <property type="component" value="Unassembled WGS sequence"/>
</dbReference>
<dbReference type="InterPro" id="IPR013406">
    <property type="entry name" value="CHP02574_addiction_mod"/>
</dbReference>
<comment type="caution">
    <text evidence="1">The sequence shown here is derived from an EMBL/GenBank/DDBJ whole genome shotgun (WGS) entry which is preliminary data.</text>
</comment>
<protein>
    <submittedName>
        <fullName evidence="1">Addiction module protein</fullName>
    </submittedName>
</protein>